<dbReference type="PANTHER" id="PTHR33835">
    <property type="entry name" value="YALI0C07656P"/>
    <property type="match status" value="1"/>
</dbReference>
<dbReference type="InterPro" id="IPR036866">
    <property type="entry name" value="RibonucZ/Hydroxyglut_hydro"/>
</dbReference>
<organism evidence="1 2">
    <name type="scientific">Photobacterium proteolyticum</name>
    <dbReference type="NCBI Taxonomy" id="1903952"/>
    <lineage>
        <taxon>Bacteria</taxon>
        <taxon>Pseudomonadati</taxon>
        <taxon>Pseudomonadota</taxon>
        <taxon>Gammaproteobacteria</taxon>
        <taxon>Vibrionales</taxon>
        <taxon>Vibrionaceae</taxon>
        <taxon>Photobacterium</taxon>
    </lineage>
</organism>
<dbReference type="Pfam" id="PF14234">
    <property type="entry name" value="DUF4336"/>
    <property type="match status" value="1"/>
</dbReference>
<keyword evidence="2" id="KW-1185">Reference proteome</keyword>
<dbReference type="SUPFAM" id="SSF56281">
    <property type="entry name" value="Metallo-hydrolase/oxidoreductase"/>
    <property type="match status" value="1"/>
</dbReference>
<comment type="caution">
    <text evidence="1">The sequence shown here is derived from an EMBL/GenBank/DDBJ whole genome shotgun (WGS) entry which is preliminary data.</text>
</comment>
<accession>A0A1Q9GSW5</accession>
<dbReference type="OrthoDB" id="450111at2"/>
<sequence>MLLTEHTRDRIWTNDYPVHYAGLDFFSRMTVIRLIDDRLLLHSPCHISPALKAQLDQLGEVAYIVAPGSYHYQHIVSAQDTYPLAQTMICPGVEQKVPDLQFSEFLCDKVPDCWVDDFDQVLVRGAKYMWEVAFFHKPSRTLILVDLVENIGDKTKGVGWGMKFWWKLVFRMWNHPKPAPEYQLGWKDKVAARQSLLQILNWDFERVIISHGDLINHNAKEIVRQAWEVPLEH</sequence>
<proteinExistence type="predicted"/>
<evidence type="ECO:0000313" key="1">
    <source>
        <dbReference type="EMBL" id="OLQ77792.1"/>
    </source>
</evidence>
<protein>
    <recommendedName>
        <fullName evidence="3">DUF4336 domain-containing protein</fullName>
    </recommendedName>
</protein>
<dbReference type="InterPro" id="IPR025638">
    <property type="entry name" value="DUF4336"/>
</dbReference>
<name>A0A1Q9GSW5_9GAMM</name>
<dbReference type="AlphaFoldDB" id="A0A1Q9GSW5"/>
<dbReference type="STRING" id="1903952.BIT28_05015"/>
<dbReference type="Proteomes" id="UP000186905">
    <property type="component" value="Unassembled WGS sequence"/>
</dbReference>
<dbReference type="PANTHER" id="PTHR33835:SF1">
    <property type="entry name" value="METALLO-BETA-LACTAMASE DOMAIN-CONTAINING PROTEIN"/>
    <property type="match status" value="1"/>
</dbReference>
<evidence type="ECO:0000313" key="2">
    <source>
        <dbReference type="Proteomes" id="UP000186905"/>
    </source>
</evidence>
<dbReference type="EMBL" id="MJIL01000060">
    <property type="protein sequence ID" value="OLQ77792.1"/>
    <property type="molecule type" value="Genomic_DNA"/>
</dbReference>
<reference evidence="1 2" key="1">
    <citation type="submission" date="2016-09" db="EMBL/GenBank/DDBJ databases">
        <title>Photobacterium proteolyticum sp. nov. a protease producing bacterium isolated from ocean sediments of Laizhou Bay.</title>
        <authorList>
            <person name="Li Y."/>
        </authorList>
    </citation>
    <scope>NUCLEOTIDE SEQUENCE [LARGE SCALE GENOMIC DNA]</scope>
    <source>
        <strain evidence="1 2">13-12</strain>
    </source>
</reference>
<evidence type="ECO:0008006" key="3">
    <source>
        <dbReference type="Google" id="ProtNLM"/>
    </source>
</evidence>
<gene>
    <name evidence="1" type="ORF">BIT28_05015</name>
</gene>